<accession>A0ABD0BGM5</accession>
<protein>
    <submittedName>
        <fullName evidence="1">Uncharacterized protein</fullName>
    </submittedName>
</protein>
<proteinExistence type="predicted"/>
<name>A0ABD0BGM5_CORUL</name>
<dbReference type="Proteomes" id="UP001205910">
    <property type="component" value="Unassembled WGS sequence"/>
</dbReference>
<comment type="caution">
    <text evidence="1">The sequence shown here is derived from an EMBL/GenBank/DDBJ whole genome shotgun (WGS) entry which is preliminary data.</text>
</comment>
<reference evidence="1 2" key="1">
    <citation type="submission" date="2021-11" db="EMBL/GenBank/DDBJ databases">
        <title>Whole genome sequences of diphtheriae toxin producing Corynebacterium ulcerans isolates from cats in Osaka, Japan.</title>
        <authorList>
            <person name="Umeda K."/>
            <person name="Hirai Y."/>
        </authorList>
    </citation>
    <scope>NUCLEOTIDE SEQUENCE [LARGE SCALE GENOMIC DNA]</scope>
    <source>
        <strain evidence="1 2">12109B-1</strain>
    </source>
</reference>
<gene>
    <name evidence="1" type="ORF">CULCOIPH005_12430</name>
</gene>
<dbReference type="AlphaFoldDB" id="A0ABD0BGM5"/>
<organism evidence="1 2">
    <name type="scientific">Corynebacterium ulcerans</name>
    <dbReference type="NCBI Taxonomy" id="65058"/>
    <lineage>
        <taxon>Bacteria</taxon>
        <taxon>Bacillati</taxon>
        <taxon>Actinomycetota</taxon>
        <taxon>Actinomycetes</taxon>
        <taxon>Mycobacteriales</taxon>
        <taxon>Corynebacteriaceae</taxon>
        <taxon>Corynebacterium</taxon>
    </lineage>
</organism>
<evidence type="ECO:0000313" key="1">
    <source>
        <dbReference type="EMBL" id="GJJ43054.1"/>
    </source>
</evidence>
<dbReference type="KEGG" id="cun:Cul210932_1690"/>
<evidence type="ECO:0000313" key="2">
    <source>
        <dbReference type="Proteomes" id="UP001205910"/>
    </source>
</evidence>
<sequence length="142" mass="15875">MNKALWKNDVLFDDTGEALAHVRHDRVVLAHSQIQVSIERRFPTGIVVRGESSSGQRYMLTNAGLSVHRLKAHCGEALYRLDRSSALSTHRKIIRAGETIGTLAFSRTGTGQIAVEQWLPTEFLAFLSYACRLIDAPREVRS</sequence>
<dbReference type="RefSeq" id="WP_013911969.1">
    <property type="nucleotide sequence ID" value="NZ_AP019662.1"/>
</dbReference>
<dbReference type="EMBL" id="BQFK01000003">
    <property type="protein sequence ID" value="GJJ43054.1"/>
    <property type="molecule type" value="Genomic_DNA"/>
</dbReference>